<dbReference type="PROSITE" id="PS51679">
    <property type="entry name" value="SAM_MT_C5"/>
    <property type="match status" value="1"/>
</dbReference>
<dbReference type="PANTHER" id="PTHR46098:SF1">
    <property type="entry name" value="TRNA (CYTOSINE(38)-C(5))-METHYLTRANSFERASE"/>
    <property type="match status" value="1"/>
</dbReference>
<dbReference type="EMBL" id="SFBE01000098">
    <property type="protein sequence ID" value="TRU52415.1"/>
    <property type="molecule type" value="Genomic_DNA"/>
</dbReference>
<comment type="similarity">
    <text evidence="6">Belongs to the class I-like SAM-binding methyltransferase superfamily. C5-methyltransferase family.</text>
</comment>
<dbReference type="GO" id="GO:0003886">
    <property type="term" value="F:DNA (cytosine-5-)-methyltransferase activity"/>
    <property type="evidence" value="ECO:0007669"/>
    <property type="project" value="UniProtKB-EC"/>
</dbReference>
<dbReference type="GO" id="GO:0009307">
    <property type="term" value="P:DNA restriction-modification system"/>
    <property type="evidence" value="ECO:0007669"/>
    <property type="project" value="UniProtKB-KW"/>
</dbReference>
<name>A0A552G0B9_MICAE</name>
<gene>
    <name evidence="7" type="primary">dcm</name>
    <name evidence="7" type="ORF">EWV57_05580</name>
</gene>
<dbReference type="InterPro" id="IPR050750">
    <property type="entry name" value="C5-MTase"/>
</dbReference>
<evidence type="ECO:0000256" key="1">
    <source>
        <dbReference type="ARBA" id="ARBA00011975"/>
    </source>
</evidence>
<evidence type="ECO:0000256" key="3">
    <source>
        <dbReference type="ARBA" id="ARBA00022679"/>
    </source>
</evidence>
<keyword evidence="5" id="KW-0680">Restriction system</keyword>
<evidence type="ECO:0000313" key="7">
    <source>
        <dbReference type="EMBL" id="TRU52415.1"/>
    </source>
</evidence>
<evidence type="ECO:0000313" key="8">
    <source>
        <dbReference type="Proteomes" id="UP000316958"/>
    </source>
</evidence>
<dbReference type="GO" id="GO:0032259">
    <property type="term" value="P:methylation"/>
    <property type="evidence" value="ECO:0007669"/>
    <property type="project" value="UniProtKB-KW"/>
</dbReference>
<dbReference type="InterPro" id="IPR029063">
    <property type="entry name" value="SAM-dependent_MTases_sf"/>
</dbReference>
<feature type="active site" evidence="6">
    <location>
        <position position="75"/>
    </location>
</feature>
<evidence type="ECO:0000256" key="2">
    <source>
        <dbReference type="ARBA" id="ARBA00022603"/>
    </source>
</evidence>
<keyword evidence="2 6" id="KW-0489">Methyltransferase</keyword>
<dbReference type="NCBIfam" id="TIGR00675">
    <property type="entry name" value="dcm"/>
    <property type="match status" value="1"/>
</dbReference>
<sequence>MTNEKLRFIDIFAGIGGFRLAFESVGYDCIYSCEIDDNCRKVYFNNFQEIPDQDIRKIAIHDLPDFEVLTAGFPCQPFSISGKRARFRDTRGTLFFHICEIVELKQDTSNQSIFSIFLT</sequence>
<dbReference type="PANTHER" id="PTHR46098">
    <property type="entry name" value="TRNA (CYTOSINE(38)-C(5))-METHYLTRANSFERASE"/>
    <property type="match status" value="1"/>
</dbReference>
<evidence type="ECO:0000256" key="6">
    <source>
        <dbReference type="PROSITE-ProRule" id="PRU01016"/>
    </source>
</evidence>
<dbReference type="Proteomes" id="UP000316958">
    <property type="component" value="Unassembled WGS sequence"/>
</dbReference>
<dbReference type="InterPro" id="IPR018117">
    <property type="entry name" value="C5_DNA_meth_AS"/>
</dbReference>
<comment type="caution">
    <text evidence="7">The sequence shown here is derived from an EMBL/GenBank/DDBJ whole genome shotgun (WGS) entry which is preliminary data.</text>
</comment>
<keyword evidence="4 6" id="KW-0949">S-adenosyl-L-methionine</keyword>
<protein>
    <recommendedName>
        <fullName evidence="1">DNA (cytosine-5-)-methyltransferase</fullName>
        <ecNumber evidence="1">2.1.1.37</ecNumber>
    </recommendedName>
</protein>
<dbReference type="Gene3D" id="3.40.50.150">
    <property type="entry name" value="Vaccinia Virus protein VP39"/>
    <property type="match status" value="1"/>
</dbReference>
<dbReference type="AlphaFoldDB" id="A0A552G0B9"/>
<proteinExistence type="inferred from homology"/>
<dbReference type="EC" id="2.1.1.37" evidence="1"/>
<evidence type="ECO:0000256" key="4">
    <source>
        <dbReference type="ARBA" id="ARBA00022691"/>
    </source>
</evidence>
<dbReference type="PROSITE" id="PS00094">
    <property type="entry name" value="C5_MTASE_1"/>
    <property type="match status" value="1"/>
</dbReference>
<keyword evidence="3 6" id="KW-0808">Transferase</keyword>
<dbReference type="Pfam" id="PF00145">
    <property type="entry name" value="DNA_methylase"/>
    <property type="match status" value="1"/>
</dbReference>
<dbReference type="SUPFAM" id="SSF53335">
    <property type="entry name" value="S-adenosyl-L-methionine-dependent methyltransferases"/>
    <property type="match status" value="1"/>
</dbReference>
<dbReference type="InterPro" id="IPR001525">
    <property type="entry name" value="C5_MeTfrase"/>
</dbReference>
<organism evidence="7 8">
    <name type="scientific">Microcystis aeruginosa Ma_QC_Ch_20071001_S25D</name>
    <dbReference type="NCBI Taxonomy" id="2486250"/>
    <lineage>
        <taxon>Bacteria</taxon>
        <taxon>Bacillati</taxon>
        <taxon>Cyanobacteriota</taxon>
        <taxon>Cyanophyceae</taxon>
        <taxon>Oscillatoriophycideae</taxon>
        <taxon>Chroococcales</taxon>
        <taxon>Microcystaceae</taxon>
        <taxon>Microcystis</taxon>
    </lineage>
</organism>
<accession>A0A552G0B9</accession>
<reference evidence="7 8" key="1">
    <citation type="submission" date="2019-01" db="EMBL/GenBank/DDBJ databases">
        <title>Coherence of Microcystis species and biogeography revealed through population genomics.</title>
        <authorList>
            <person name="Perez-Carrascal O.M."/>
            <person name="Terrat Y."/>
            <person name="Giani A."/>
            <person name="Fortin N."/>
            <person name="Tromas N."/>
            <person name="Shapiro B.J."/>
        </authorList>
    </citation>
    <scope>NUCLEOTIDE SEQUENCE [LARGE SCALE GENOMIC DNA]</scope>
    <source>
        <strain evidence="7">Ma_QC_Ch_20071001_S25D</strain>
    </source>
</reference>
<evidence type="ECO:0000256" key="5">
    <source>
        <dbReference type="ARBA" id="ARBA00022747"/>
    </source>
</evidence>